<comment type="subcellular location">
    <subcellularLocation>
        <location evidence="1">Cytoplasm</location>
        <location evidence="1">Cytosol</location>
    </subcellularLocation>
</comment>
<dbReference type="GO" id="GO:0006620">
    <property type="term" value="P:post-translational protein targeting to endoplasmic reticulum membrane"/>
    <property type="evidence" value="ECO:0007669"/>
    <property type="project" value="InterPro"/>
</dbReference>
<evidence type="ECO:0000313" key="4">
    <source>
        <dbReference type="EMBL" id="OWF43571.1"/>
    </source>
</evidence>
<dbReference type="Proteomes" id="UP000242188">
    <property type="component" value="Unassembled WGS sequence"/>
</dbReference>
<proteinExistence type="predicted"/>
<evidence type="ECO:0000313" key="5">
    <source>
        <dbReference type="Proteomes" id="UP000242188"/>
    </source>
</evidence>
<dbReference type="PANTHER" id="PTHR46555:SF1">
    <property type="entry name" value="UBIQUITIN-LIKE PROTEIN 4A"/>
    <property type="match status" value="1"/>
</dbReference>
<dbReference type="Pfam" id="PF17840">
    <property type="entry name" value="Tugs"/>
    <property type="match status" value="1"/>
</dbReference>
<dbReference type="InterPro" id="IPR041421">
    <property type="entry name" value="Ubl4_C_TUGS"/>
</dbReference>
<dbReference type="SMART" id="SM00213">
    <property type="entry name" value="UBQ"/>
    <property type="match status" value="1"/>
</dbReference>
<dbReference type="PRINTS" id="PR00348">
    <property type="entry name" value="UBIQUITIN"/>
</dbReference>
<dbReference type="Pfam" id="PF00240">
    <property type="entry name" value="ubiquitin"/>
    <property type="match status" value="1"/>
</dbReference>
<dbReference type="EMBL" id="NEDP02005055">
    <property type="protein sequence ID" value="OWF43571.1"/>
    <property type="molecule type" value="Genomic_DNA"/>
</dbReference>
<dbReference type="GO" id="GO:0071816">
    <property type="term" value="P:tail-anchored membrane protein insertion into ER membrane"/>
    <property type="evidence" value="ECO:0007669"/>
    <property type="project" value="TreeGrafter"/>
</dbReference>
<feature type="domain" description="Ubiquitin-like" evidence="3">
    <location>
        <begin position="1"/>
        <end position="73"/>
    </location>
</feature>
<dbReference type="AlphaFoldDB" id="A0A210Q4D2"/>
<dbReference type="Gene3D" id="3.10.20.90">
    <property type="entry name" value="Phosphatidylinositol 3-kinase Catalytic Subunit, Chain A, domain 1"/>
    <property type="match status" value="1"/>
</dbReference>
<dbReference type="GO" id="GO:0071818">
    <property type="term" value="C:BAT3 complex"/>
    <property type="evidence" value="ECO:0007669"/>
    <property type="project" value="TreeGrafter"/>
</dbReference>
<dbReference type="STRING" id="6573.A0A210Q4D2"/>
<evidence type="ECO:0000256" key="2">
    <source>
        <dbReference type="ARBA" id="ARBA00022490"/>
    </source>
</evidence>
<accession>A0A210Q4D2</accession>
<organism evidence="4 5">
    <name type="scientific">Mizuhopecten yessoensis</name>
    <name type="common">Japanese scallop</name>
    <name type="synonym">Patinopecten yessoensis</name>
    <dbReference type="NCBI Taxonomy" id="6573"/>
    <lineage>
        <taxon>Eukaryota</taxon>
        <taxon>Metazoa</taxon>
        <taxon>Spiralia</taxon>
        <taxon>Lophotrochozoa</taxon>
        <taxon>Mollusca</taxon>
        <taxon>Bivalvia</taxon>
        <taxon>Autobranchia</taxon>
        <taxon>Pteriomorphia</taxon>
        <taxon>Pectinida</taxon>
        <taxon>Pectinoidea</taxon>
        <taxon>Pectinidae</taxon>
        <taxon>Mizuhopecten</taxon>
    </lineage>
</organism>
<keyword evidence="5" id="KW-1185">Reference proteome</keyword>
<dbReference type="InterPro" id="IPR029071">
    <property type="entry name" value="Ubiquitin-like_domsf"/>
</dbReference>
<dbReference type="OrthoDB" id="417450at2759"/>
<comment type="caution">
    <text evidence="4">The sequence shown here is derived from an EMBL/GenBank/DDBJ whole genome shotgun (WGS) entry which is preliminary data.</text>
</comment>
<dbReference type="InterPro" id="IPR019956">
    <property type="entry name" value="Ubiquitin_dom"/>
</dbReference>
<dbReference type="InterPro" id="IPR047154">
    <property type="entry name" value="UBL4A-like"/>
</dbReference>
<sequence length="170" mass="19053">MHIYVKVLKGNEIEVAVSPSHTIEDVKAILEMQFCMPAAQQKLVYKGKTLTDGKRLSDYHISDGDKLFLFQKKGDMSGASTPITPGQTSVGTPILPSEMGSCTTTVLWDKLYEFLQRHFTKSDARKVLLEFQKDFYGQLKNLSLDDIERLAASKLRVNANGNVNGHERMT</sequence>
<name>A0A210Q4D2_MIZYE</name>
<keyword evidence="2" id="KW-0963">Cytoplasm</keyword>
<dbReference type="PROSITE" id="PS50053">
    <property type="entry name" value="UBIQUITIN_2"/>
    <property type="match status" value="1"/>
</dbReference>
<reference evidence="4 5" key="1">
    <citation type="journal article" date="2017" name="Nat. Ecol. Evol.">
        <title>Scallop genome provides insights into evolution of bilaterian karyotype and development.</title>
        <authorList>
            <person name="Wang S."/>
            <person name="Zhang J."/>
            <person name="Jiao W."/>
            <person name="Li J."/>
            <person name="Xun X."/>
            <person name="Sun Y."/>
            <person name="Guo X."/>
            <person name="Huan P."/>
            <person name="Dong B."/>
            <person name="Zhang L."/>
            <person name="Hu X."/>
            <person name="Sun X."/>
            <person name="Wang J."/>
            <person name="Zhao C."/>
            <person name="Wang Y."/>
            <person name="Wang D."/>
            <person name="Huang X."/>
            <person name="Wang R."/>
            <person name="Lv J."/>
            <person name="Li Y."/>
            <person name="Zhang Z."/>
            <person name="Liu B."/>
            <person name="Lu W."/>
            <person name="Hui Y."/>
            <person name="Liang J."/>
            <person name="Zhou Z."/>
            <person name="Hou R."/>
            <person name="Li X."/>
            <person name="Liu Y."/>
            <person name="Li H."/>
            <person name="Ning X."/>
            <person name="Lin Y."/>
            <person name="Zhao L."/>
            <person name="Xing Q."/>
            <person name="Dou J."/>
            <person name="Li Y."/>
            <person name="Mao J."/>
            <person name="Guo H."/>
            <person name="Dou H."/>
            <person name="Li T."/>
            <person name="Mu C."/>
            <person name="Jiang W."/>
            <person name="Fu Q."/>
            <person name="Fu X."/>
            <person name="Miao Y."/>
            <person name="Liu J."/>
            <person name="Yu Q."/>
            <person name="Li R."/>
            <person name="Liao H."/>
            <person name="Li X."/>
            <person name="Kong Y."/>
            <person name="Jiang Z."/>
            <person name="Chourrout D."/>
            <person name="Li R."/>
            <person name="Bao Z."/>
        </authorList>
    </citation>
    <scope>NUCLEOTIDE SEQUENCE [LARGE SCALE GENOMIC DNA]</scope>
    <source>
        <strain evidence="4 5">PY_sf001</strain>
    </source>
</reference>
<protein>
    <submittedName>
        <fullName evidence="4">Ubiquitin-like protein 4A-A</fullName>
    </submittedName>
</protein>
<evidence type="ECO:0000259" key="3">
    <source>
        <dbReference type="PROSITE" id="PS50053"/>
    </source>
</evidence>
<dbReference type="GO" id="GO:0051087">
    <property type="term" value="F:protein-folding chaperone binding"/>
    <property type="evidence" value="ECO:0007669"/>
    <property type="project" value="TreeGrafter"/>
</dbReference>
<evidence type="ECO:0000256" key="1">
    <source>
        <dbReference type="ARBA" id="ARBA00004514"/>
    </source>
</evidence>
<gene>
    <name evidence="4" type="ORF">KP79_PYT11216</name>
</gene>
<dbReference type="SUPFAM" id="SSF54236">
    <property type="entry name" value="Ubiquitin-like"/>
    <property type="match status" value="1"/>
</dbReference>
<dbReference type="PANTHER" id="PTHR46555">
    <property type="entry name" value="UBIQUITIN-LIKE PROTEIN 4A"/>
    <property type="match status" value="1"/>
</dbReference>
<dbReference type="InterPro" id="IPR000626">
    <property type="entry name" value="Ubiquitin-like_dom"/>
</dbReference>